<dbReference type="HOGENOM" id="CLU_1772549_0_0_1"/>
<dbReference type="GeneID" id="18911826"/>
<name>K5WFG6_PHACS</name>
<gene>
    <name evidence="2" type="ORF">PHACADRAFT_202238</name>
</gene>
<organism evidence="2 3">
    <name type="scientific">Phanerochaete carnosa (strain HHB-10118-sp)</name>
    <name type="common">White-rot fungus</name>
    <name type="synonym">Peniophora carnosa</name>
    <dbReference type="NCBI Taxonomy" id="650164"/>
    <lineage>
        <taxon>Eukaryota</taxon>
        <taxon>Fungi</taxon>
        <taxon>Dikarya</taxon>
        <taxon>Basidiomycota</taxon>
        <taxon>Agaricomycotina</taxon>
        <taxon>Agaricomycetes</taxon>
        <taxon>Polyporales</taxon>
        <taxon>Phanerochaetaceae</taxon>
        <taxon>Phanerochaete</taxon>
    </lineage>
</organism>
<dbReference type="Proteomes" id="UP000008370">
    <property type="component" value="Unassembled WGS sequence"/>
</dbReference>
<feature type="compositionally biased region" description="Polar residues" evidence="1">
    <location>
        <begin position="83"/>
        <end position="98"/>
    </location>
</feature>
<keyword evidence="3" id="KW-1185">Reference proteome</keyword>
<dbReference type="AlphaFoldDB" id="K5WFG6"/>
<feature type="region of interest" description="Disordered" evidence="1">
    <location>
        <begin position="1"/>
        <end position="20"/>
    </location>
</feature>
<feature type="compositionally biased region" description="Basic residues" evidence="1">
    <location>
        <begin position="1"/>
        <end position="11"/>
    </location>
</feature>
<evidence type="ECO:0000313" key="3">
    <source>
        <dbReference type="Proteomes" id="UP000008370"/>
    </source>
</evidence>
<dbReference type="EMBL" id="JH930645">
    <property type="protein sequence ID" value="EKM48917.1"/>
    <property type="molecule type" value="Genomic_DNA"/>
</dbReference>
<reference evidence="2 3" key="1">
    <citation type="journal article" date="2012" name="BMC Genomics">
        <title>Comparative genomics of the white-rot fungi, Phanerochaete carnosa and P. chrysosporium, to elucidate the genetic basis of the distinct wood types they colonize.</title>
        <authorList>
            <person name="Suzuki H."/>
            <person name="MacDonald J."/>
            <person name="Syed K."/>
            <person name="Salamov A."/>
            <person name="Hori C."/>
            <person name="Aerts A."/>
            <person name="Henrissat B."/>
            <person name="Wiebenga A."/>
            <person name="vanKuyk P.A."/>
            <person name="Barry K."/>
            <person name="Lindquist E."/>
            <person name="LaButti K."/>
            <person name="Lapidus A."/>
            <person name="Lucas S."/>
            <person name="Coutinho P."/>
            <person name="Gong Y."/>
            <person name="Samejima M."/>
            <person name="Mahadevan R."/>
            <person name="Abou-Zaid M."/>
            <person name="de Vries R.P."/>
            <person name="Igarashi K."/>
            <person name="Yadav J.S."/>
            <person name="Grigoriev I.V."/>
            <person name="Master E.R."/>
        </authorList>
    </citation>
    <scope>NUCLEOTIDE SEQUENCE [LARGE SCALE GENOMIC DNA]</scope>
    <source>
        <strain evidence="2 3">HHB-10118-sp</strain>
    </source>
</reference>
<protein>
    <submittedName>
        <fullName evidence="2">Uncharacterized protein</fullName>
    </submittedName>
</protein>
<proteinExistence type="predicted"/>
<evidence type="ECO:0000256" key="1">
    <source>
        <dbReference type="SAM" id="MobiDB-lite"/>
    </source>
</evidence>
<feature type="non-terminal residue" evidence="2">
    <location>
        <position position="1"/>
    </location>
</feature>
<feature type="region of interest" description="Disordered" evidence="1">
    <location>
        <begin position="31"/>
        <end position="101"/>
    </location>
</feature>
<sequence length="147" mass="14957">SPAHRLHRSQSHRLPAAPGLLPLLHRNITVARPGRRTRSQSAAVLTSTPRVRRWVPKAPGRAGASASASGAAAAAVAREDSLSEPSSGVSAGTTASQDSLDRVERVSGWLEGGGGGLDVRGVVAELEGLSLGLGGASDSSCEMDVSF</sequence>
<dbReference type="KEGG" id="pco:PHACADRAFT_202238"/>
<feature type="compositionally biased region" description="Low complexity" evidence="1">
    <location>
        <begin position="58"/>
        <end position="76"/>
    </location>
</feature>
<accession>K5WFG6</accession>
<evidence type="ECO:0000313" key="2">
    <source>
        <dbReference type="EMBL" id="EKM48917.1"/>
    </source>
</evidence>
<feature type="compositionally biased region" description="Polar residues" evidence="1">
    <location>
        <begin position="39"/>
        <end position="49"/>
    </location>
</feature>
<dbReference type="InParanoid" id="K5WFG6"/>
<dbReference type="RefSeq" id="XP_007402533.1">
    <property type="nucleotide sequence ID" value="XM_007402471.1"/>
</dbReference>